<comment type="caution">
    <text evidence="1">The sequence shown here is derived from an EMBL/GenBank/DDBJ whole genome shotgun (WGS) entry which is preliminary data.</text>
</comment>
<organism evidence="1">
    <name type="scientific">bioreactor metagenome</name>
    <dbReference type="NCBI Taxonomy" id="1076179"/>
    <lineage>
        <taxon>unclassified sequences</taxon>
        <taxon>metagenomes</taxon>
        <taxon>ecological metagenomes</taxon>
    </lineage>
</organism>
<dbReference type="AlphaFoldDB" id="A0A645AE81"/>
<sequence>MHGNRAVLHCNLAFRHDAELPGERASGLNQACRNRRKPFNKIFRENGGALHGGVFRHDDIVAGVHAAQNLIAALPRNHRCARYRAGDGIRHFRVPAENIHVGKLRRSGKIVRNLRNLFHCASWRHQKRHKQADRFRAGGRRVVAAHVNREPPEVRNASGRDGVATQHKQIGAEIDHGAILPDGGRGERLRPYTAEFFEYQTIQIVVVEFS</sequence>
<accession>A0A645AE81</accession>
<gene>
    <name evidence="1" type="ORF">SDC9_98238</name>
</gene>
<dbReference type="EMBL" id="VSSQ01013439">
    <property type="protein sequence ID" value="MPM51489.1"/>
    <property type="molecule type" value="Genomic_DNA"/>
</dbReference>
<proteinExistence type="predicted"/>
<name>A0A645AE81_9ZZZZ</name>
<reference evidence="1" key="1">
    <citation type="submission" date="2019-08" db="EMBL/GenBank/DDBJ databases">
        <authorList>
            <person name="Kucharzyk K."/>
            <person name="Murdoch R.W."/>
            <person name="Higgins S."/>
            <person name="Loffler F."/>
        </authorList>
    </citation>
    <scope>NUCLEOTIDE SEQUENCE</scope>
</reference>
<evidence type="ECO:0000313" key="1">
    <source>
        <dbReference type="EMBL" id="MPM51489.1"/>
    </source>
</evidence>
<protein>
    <submittedName>
        <fullName evidence="1">Uncharacterized protein</fullName>
    </submittedName>
</protein>